<dbReference type="CDD" id="cd15725">
    <property type="entry name" value="FYVE_PIKfyve_Fab1"/>
    <property type="match status" value="1"/>
</dbReference>
<dbReference type="Gene3D" id="3.30.800.10">
    <property type="entry name" value="Phosphatidylinositol Phosphate Kinase II Beta"/>
    <property type="match status" value="1"/>
</dbReference>
<evidence type="ECO:0000256" key="6">
    <source>
        <dbReference type="ARBA" id="ARBA00022741"/>
    </source>
</evidence>
<dbReference type="Gene3D" id="1.10.10.10">
    <property type="entry name" value="Winged helix-like DNA-binding domain superfamily/Winged helix DNA-binding domain"/>
    <property type="match status" value="1"/>
</dbReference>
<dbReference type="SUPFAM" id="SSF52029">
    <property type="entry name" value="GroEL apical domain-like"/>
    <property type="match status" value="1"/>
</dbReference>
<dbReference type="SUPFAM" id="SSF46785">
    <property type="entry name" value="Winged helix' DNA-binding domain"/>
    <property type="match status" value="1"/>
</dbReference>
<dbReference type="SUPFAM" id="SSF56104">
    <property type="entry name" value="SAICAR synthase-like"/>
    <property type="match status" value="1"/>
</dbReference>
<evidence type="ECO:0000256" key="5">
    <source>
        <dbReference type="ARBA" id="ARBA00022723"/>
    </source>
</evidence>
<dbReference type="GO" id="GO:0000285">
    <property type="term" value="F:1-phosphatidylinositol-3-phosphate 5-kinase activity"/>
    <property type="evidence" value="ECO:0007669"/>
    <property type="project" value="UniProtKB-EC"/>
</dbReference>
<dbReference type="GO" id="GO:0052810">
    <property type="term" value="F:1-phosphatidylinositol-5-kinase activity"/>
    <property type="evidence" value="ECO:0007669"/>
    <property type="project" value="TreeGrafter"/>
</dbReference>
<dbReference type="InterPro" id="IPR027409">
    <property type="entry name" value="GroEL-like_apical_dom_sf"/>
</dbReference>
<accession>A0A9N9T5N6</accession>
<evidence type="ECO:0000256" key="15">
    <source>
        <dbReference type="PROSITE-ProRule" id="PRU00781"/>
    </source>
</evidence>
<dbReference type="PROSITE" id="PS50186">
    <property type="entry name" value="DEP"/>
    <property type="match status" value="1"/>
</dbReference>
<dbReference type="InterPro" id="IPR002423">
    <property type="entry name" value="Cpn60/GroEL/TCP-1"/>
</dbReference>
<evidence type="ECO:0000256" key="9">
    <source>
        <dbReference type="ARBA" id="ARBA00022777"/>
    </source>
</evidence>
<feature type="domain" description="PIPK" evidence="19">
    <location>
        <begin position="1460"/>
        <end position="1791"/>
    </location>
</feature>
<feature type="region of interest" description="Disordered" evidence="16">
    <location>
        <begin position="1450"/>
        <end position="1470"/>
    </location>
</feature>
<dbReference type="PANTHER" id="PTHR46715:SF1">
    <property type="entry name" value="1-PHOSPHATIDYLINOSITOL 3-PHOSPHATE 5-KINASE"/>
    <property type="match status" value="1"/>
</dbReference>
<evidence type="ECO:0000256" key="8">
    <source>
        <dbReference type="ARBA" id="ARBA00022771"/>
    </source>
</evidence>
<dbReference type="CDD" id="cd17300">
    <property type="entry name" value="PIPKc_PIKfyve"/>
    <property type="match status" value="1"/>
</dbReference>
<gene>
    <name evidence="20" type="ORF">DIABBA_LOCUS9111</name>
</gene>
<keyword evidence="7" id="KW-0967">Endosome</keyword>
<feature type="compositionally biased region" description="Basic and acidic residues" evidence="16">
    <location>
        <begin position="1461"/>
        <end position="1470"/>
    </location>
</feature>
<evidence type="ECO:0000256" key="4">
    <source>
        <dbReference type="ARBA" id="ARBA00022679"/>
    </source>
</evidence>
<dbReference type="FunFam" id="3.30.40.10:FF:000057">
    <property type="entry name" value="1-phosphatidylinositol 3-phosphate 5-kinase isoform X1"/>
    <property type="match status" value="1"/>
</dbReference>
<sequence>MSKNLQTANKLTEFGPLQSEDPKPNTVGQFIANFLWKKSVSSDDANAEKNDNVSDSLPTWAVDNVSDNAYSESSNVYEVDINEGRSLPNVLKRISNLLALKTSSLQDYADTDLKLYWMPDSVSKECYECSEKFTTFRRRHHCRVCGQIFCSHCCNQQIPGKIFGCTGELRVCTYCCKVVLSYLQSSDFSTVLTNDLKILQESLKSKFGTLSPNTIDDSLQTSVVSVDDNCAKRKISVGYQEEKFFSENTNTTYLTTEEKCRALQNSASLRNLYEEMCKPTTGLQFETHRYRLKTYNDSFLGSELVDWLIFQQKAKSRVQASAICQALLEGGYIESLSEPMVFIDGYAFYHKKLFSYPELPPSGLNFDVPYHDEPQWVQQIPHESSTTDSENEQLSPVEMRPGNMTSSSSYTLDLNLEANTVYLSRPPDEYKSQNTSETQEPQEKTETVVVRPSDQIEAAPESGWFNASNLREENGEKLAYTILSDAFEQHSNSLLKQLLISKGLSYSWSEVIMPILNDIISIIRPDKNHDAIDLDIRHYIQFKILAGGLRSDTSLVGGVVCSKNVAHKDMLIDIENPKILLLQCSIVYQRTEGRLMSLEPVLMQEYEYLRNVTARIIALKPDIILVHKNISRLAQDMLHEQSVTLVHNVKLSVLERLSRCTQADIVSAMDAHIGRPKLGTCQRFYLKSFKLDRGRTKTLMFFEGLPSTHLGSTVLLRGASEPELMKLKEVSVLMLFAMYSWRLEKSFLMDEFAMPPNANEFLEDSKENSPDIPEKRHTFCLTENDVDQDVSKRNERPVIKSFIKDEQLTENRKTLVDDFTDPLHSNAEFDAQPSGQTLAVAKLPFSNYFRKQLDDTILCISPYIVFPVPYLETEIGKKCKLRQYFPEDLYFSVHFENSTKSKRKSMDDHGLDHVDSNLKAKPLHPFLLSKLTKPVEDKNIQNLLAHFRACGGKYEKKEHICVKAQQETQKNIKPNNNAENSAKDVLDLIHHQRLAVLFCSYSTESDNAPAFCVNPWIVYMDFYGRNDIPLGCFLERYCFRSTYNCPSKSCDTPMINHIRRFVHNTGCVTICLNYFENEFSEDHIVMWTWCTKCQKVSPVVPMSADTWSYSFAKFLELKFYGDVYSRRGQSACDHSLHQDHYHYFGYKNYVATFKYCQITILEISLPPPIIEVECENNKFQSELIDEIKNIAQKGHDIFSLIQDKLKNLVSDEADPNGNFKQLLMKDHNQFKQKVEEIQLKLTSPTIENKQFDKKELFVTYWNISDCLTKLKKNVVDIVDNWNARLNEIILRKKDNDKKKDKLVDTNTEDNSEHPELNIQEEKEITSLISKKVSSLDNSDGESYSSASPKTHNRSHSESTVGSQNEDSVDNKKEVDKKTVKTILSSLLPSSNNLCLIQAPFNNGEHYGLSDSSIPLVVLESEPSSIVSYTLASVEYKKLLEDLTAKKPQADLSNSPILKRRSNSEREKLDDDKGKNLLGFLKNKEASNVANITANPDVSAEQSRLAELQEDAKKVRKTHVEVQFQDGTSNFFCRVYLAEKFAALRAAVLPMGEEGYIRSLSRSAQWNARGGKSGSNFSKTIDDRFILKEMSKSEIHLFLEASSNYFAYMHKCQATKQLTLLGKILGIYQIVFKNNSSVPYRSNILVMENLFYNRKVSQKFDLKGSMRNRLVIPDNQGEEIVLLDENLMKMTCDSPLYVLQHSKTVLINAIQNDTEFLSAQSVMDYSLLVGLDPDNKELVLGIIDYIRTFTWDKRLETMVKKSGILGGQGKLPTIISPEEYQKRFMEAMHKYFLEVPDHWAGLGKPFEL</sequence>
<dbReference type="InterPro" id="IPR000591">
    <property type="entry name" value="DEP_dom"/>
</dbReference>
<evidence type="ECO:0000256" key="11">
    <source>
        <dbReference type="ARBA" id="ARBA00022840"/>
    </source>
</evidence>
<dbReference type="GO" id="GO:0010008">
    <property type="term" value="C:endosome membrane"/>
    <property type="evidence" value="ECO:0007669"/>
    <property type="project" value="UniProtKB-SubCell"/>
</dbReference>
<evidence type="ECO:0000256" key="13">
    <source>
        <dbReference type="ARBA" id="ARBA00052820"/>
    </source>
</evidence>
<feature type="compositionally biased region" description="Polar residues" evidence="16">
    <location>
        <begin position="380"/>
        <end position="394"/>
    </location>
</feature>
<feature type="region of interest" description="Disordered" evidence="16">
    <location>
        <begin position="1"/>
        <end position="24"/>
    </location>
</feature>
<keyword evidence="3" id="KW-0597">Phosphoprotein</keyword>
<keyword evidence="21" id="KW-1185">Reference proteome</keyword>
<dbReference type="Proteomes" id="UP001153709">
    <property type="component" value="Chromosome 6"/>
</dbReference>
<keyword evidence="12" id="KW-0472">Membrane</keyword>
<dbReference type="InterPro" id="IPR044769">
    <property type="entry name" value="PIKfyve_PIPKc"/>
</dbReference>
<evidence type="ECO:0000259" key="17">
    <source>
        <dbReference type="PROSITE" id="PS50178"/>
    </source>
</evidence>
<feature type="domain" description="DEP" evidence="18">
    <location>
        <begin position="279"/>
        <end position="358"/>
    </location>
</feature>
<dbReference type="CDD" id="cd03334">
    <property type="entry name" value="Fab1_TCP"/>
    <property type="match status" value="1"/>
</dbReference>
<evidence type="ECO:0000256" key="16">
    <source>
        <dbReference type="SAM" id="MobiDB-lite"/>
    </source>
</evidence>
<feature type="region of interest" description="Disordered" evidence="16">
    <location>
        <begin position="1333"/>
        <end position="1373"/>
    </location>
</feature>
<evidence type="ECO:0000256" key="12">
    <source>
        <dbReference type="ARBA" id="ARBA00023136"/>
    </source>
</evidence>
<evidence type="ECO:0000256" key="3">
    <source>
        <dbReference type="ARBA" id="ARBA00022553"/>
    </source>
</evidence>
<dbReference type="InterPro" id="IPR043548">
    <property type="entry name" value="PIKfyve"/>
</dbReference>
<dbReference type="Gene3D" id="3.50.7.10">
    <property type="entry name" value="GroEL"/>
    <property type="match status" value="1"/>
</dbReference>
<dbReference type="InterPro" id="IPR027483">
    <property type="entry name" value="PInositol-4-P-4/5-kinase_C_sf"/>
</dbReference>
<evidence type="ECO:0000256" key="7">
    <source>
        <dbReference type="ARBA" id="ARBA00022753"/>
    </source>
</evidence>
<dbReference type="GO" id="GO:0008270">
    <property type="term" value="F:zinc ion binding"/>
    <property type="evidence" value="ECO:0007669"/>
    <property type="project" value="UniProtKB-KW"/>
</dbReference>
<keyword evidence="6 15" id="KW-0547">Nucleotide-binding</keyword>
<evidence type="ECO:0000256" key="14">
    <source>
        <dbReference type="PROSITE-ProRule" id="PRU00091"/>
    </source>
</evidence>
<dbReference type="PROSITE" id="PS51455">
    <property type="entry name" value="PIPK"/>
    <property type="match status" value="1"/>
</dbReference>
<dbReference type="OrthoDB" id="158357at2759"/>
<keyword evidence="11 15" id="KW-0067">ATP-binding</keyword>
<feature type="compositionally biased region" description="Polar residues" evidence="16">
    <location>
        <begin position="1333"/>
        <end position="1349"/>
    </location>
</feature>
<feature type="compositionally biased region" description="Basic and acidic residues" evidence="16">
    <location>
        <begin position="1310"/>
        <end position="1320"/>
    </location>
</feature>
<feature type="compositionally biased region" description="Polar residues" evidence="16">
    <location>
        <begin position="1"/>
        <end position="10"/>
    </location>
</feature>
<feature type="domain" description="FYVE-type" evidence="17">
    <location>
        <begin position="120"/>
        <end position="175"/>
    </location>
</feature>
<dbReference type="GO" id="GO:0005524">
    <property type="term" value="F:ATP binding"/>
    <property type="evidence" value="ECO:0007669"/>
    <property type="project" value="UniProtKB-UniRule"/>
</dbReference>
<feature type="region of interest" description="Disordered" evidence="16">
    <location>
        <begin position="380"/>
        <end position="409"/>
    </location>
</feature>
<dbReference type="GO" id="GO:1903426">
    <property type="term" value="P:regulation of reactive oxygen species biosynthetic process"/>
    <property type="evidence" value="ECO:0007669"/>
    <property type="project" value="TreeGrafter"/>
</dbReference>
<keyword evidence="4 15" id="KW-0808">Transferase</keyword>
<keyword evidence="10" id="KW-0862">Zinc</keyword>
<dbReference type="Gene3D" id="3.30.40.10">
    <property type="entry name" value="Zinc/RING finger domain, C3HC4 (zinc finger)"/>
    <property type="match status" value="1"/>
</dbReference>
<dbReference type="GO" id="GO:0046488">
    <property type="term" value="P:phosphatidylinositol metabolic process"/>
    <property type="evidence" value="ECO:0007669"/>
    <property type="project" value="UniProtKB-UniRule"/>
</dbReference>
<dbReference type="SMART" id="SM00330">
    <property type="entry name" value="PIPKc"/>
    <property type="match status" value="1"/>
</dbReference>
<feature type="region of interest" description="Disordered" evidence="16">
    <location>
        <begin position="425"/>
        <end position="447"/>
    </location>
</feature>
<evidence type="ECO:0000313" key="20">
    <source>
        <dbReference type="EMBL" id="CAG9835976.1"/>
    </source>
</evidence>
<dbReference type="Pfam" id="PF00610">
    <property type="entry name" value="DEP"/>
    <property type="match status" value="1"/>
</dbReference>
<dbReference type="EMBL" id="OU898281">
    <property type="protein sequence ID" value="CAG9835976.1"/>
    <property type="molecule type" value="Genomic_DNA"/>
</dbReference>
<dbReference type="GO" id="GO:0090385">
    <property type="term" value="P:phagosome-lysosome fusion"/>
    <property type="evidence" value="ECO:0007669"/>
    <property type="project" value="TreeGrafter"/>
</dbReference>
<dbReference type="InterPro" id="IPR027484">
    <property type="entry name" value="PInositol-4-P-5-kinase_N"/>
</dbReference>
<evidence type="ECO:0000256" key="1">
    <source>
        <dbReference type="ARBA" id="ARBA00004608"/>
    </source>
</evidence>
<dbReference type="GO" id="GO:0035556">
    <property type="term" value="P:intracellular signal transduction"/>
    <property type="evidence" value="ECO:0007669"/>
    <property type="project" value="InterPro"/>
</dbReference>
<evidence type="ECO:0000313" key="21">
    <source>
        <dbReference type="Proteomes" id="UP001153709"/>
    </source>
</evidence>
<dbReference type="InterPro" id="IPR017455">
    <property type="entry name" value="Znf_FYVE-rel"/>
</dbReference>
<keyword evidence="9 15" id="KW-0418">Kinase</keyword>
<dbReference type="InterPro" id="IPR036390">
    <property type="entry name" value="WH_DNA-bd_sf"/>
</dbReference>
<dbReference type="FunFam" id="3.50.7.10:FF:000007">
    <property type="entry name" value="1-phosphatidylinositol 3-phosphate 5-kinase isoform X1"/>
    <property type="match status" value="1"/>
</dbReference>
<feature type="region of interest" description="Disordered" evidence="16">
    <location>
        <begin position="1300"/>
        <end position="1320"/>
    </location>
</feature>
<reference evidence="20" key="1">
    <citation type="submission" date="2022-01" db="EMBL/GenBank/DDBJ databases">
        <authorList>
            <person name="King R."/>
        </authorList>
    </citation>
    <scope>NUCLEOTIDE SEQUENCE</scope>
</reference>
<proteinExistence type="predicted"/>
<keyword evidence="8 14" id="KW-0863">Zinc-finger</keyword>
<dbReference type="InterPro" id="IPR036388">
    <property type="entry name" value="WH-like_DNA-bd_sf"/>
</dbReference>
<evidence type="ECO:0000259" key="19">
    <source>
        <dbReference type="PROSITE" id="PS51455"/>
    </source>
</evidence>
<dbReference type="Pfam" id="PF00118">
    <property type="entry name" value="Cpn60_TCP1"/>
    <property type="match status" value="1"/>
</dbReference>
<dbReference type="Gene3D" id="3.30.810.10">
    <property type="entry name" value="2-Layer Sandwich"/>
    <property type="match status" value="1"/>
</dbReference>
<dbReference type="SUPFAM" id="SSF57903">
    <property type="entry name" value="FYVE/PHD zinc finger"/>
    <property type="match status" value="1"/>
</dbReference>
<evidence type="ECO:0000259" key="18">
    <source>
        <dbReference type="PROSITE" id="PS50186"/>
    </source>
</evidence>
<dbReference type="GO" id="GO:0032438">
    <property type="term" value="P:melanosome organization"/>
    <property type="evidence" value="ECO:0007669"/>
    <property type="project" value="TreeGrafter"/>
</dbReference>
<evidence type="ECO:0000256" key="10">
    <source>
        <dbReference type="ARBA" id="ARBA00022833"/>
    </source>
</evidence>
<dbReference type="SMART" id="SM00064">
    <property type="entry name" value="FYVE"/>
    <property type="match status" value="1"/>
</dbReference>
<dbReference type="InterPro" id="IPR011011">
    <property type="entry name" value="Znf_FYVE_PHD"/>
</dbReference>
<organism evidence="20 21">
    <name type="scientific">Diabrotica balteata</name>
    <name type="common">Banded cucumber beetle</name>
    <dbReference type="NCBI Taxonomy" id="107213"/>
    <lineage>
        <taxon>Eukaryota</taxon>
        <taxon>Metazoa</taxon>
        <taxon>Ecdysozoa</taxon>
        <taxon>Arthropoda</taxon>
        <taxon>Hexapoda</taxon>
        <taxon>Insecta</taxon>
        <taxon>Pterygota</taxon>
        <taxon>Neoptera</taxon>
        <taxon>Endopterygota</taxon>
        <taxon>Coleoptera</taxon>
        <taxon>Polyphaga</taxon>
        <taxon>Cucujiformia</taxon>
        <taxon>Chrysomeloidea</taxon>
        <taxon>Chrysomelidae</taxon>
        <taxon>Galerucinae</taxon>
        <taxon>Diabroticina</taxon>
        <taxon>Diabroticites</taxon>
        <taxon>Diabrotica</taxon>
    </lineage>
</organism>
<name>A0A9N9T5N6_DIABA</name>
<dbReference type="PANTHER" id="PTHR46715">
    <property type="entry name" value="1-PHOSPHATIDYLINOSITOL 3-PHOSPHATE 5-KINASE"/>
    <property type="match status" value="1"/>
</dbReference>
<dbReference type="InterPro" id="IPR000306">
    <property type="entry name" value="Znf_FYVE"/>
</dbReference>
<dbReference type="EC" id="2.7.1.150" evidence="2"/>
<dbReference type="Pfam" id="PF01504">
    <property type="entry name" value="PIP5K"/>
    <property type="match status" value="2"/>
</dbReference>
<protein>
    <recommendedName>
        <fullName evidence="2">1-phosphatidylinositol-3-phosphate 5-kinase</fullName>
        <ecNumber evidence="2">2.7.1.150</ecNumber>
    </recommendedName>
</protein>
<dbReference type="FunFam" id="3.30.810.10:FF:000001">
    <property type="entry name" value="1-phosphatidylinositol 3-phosphate 5-kinase FAB1"/>
    <property type="match status" value="1"/>
</dbReference>
<evidence type="ECO:0000256" key="2">
    <source>
        <dbReference type="ARBA" id="ARBA00012009"/>
    </source>
</evidence>
<dbReference type="Pfam" id="PF01363">
    <property type="entry name" value="FYVE"/>
    <property type="match status" value="1"/>
</dbReference>
<comment type="catalytic activity">
    <reaction evidence="13">
        <text>a 1,2-diacyl-sn-glycero-3-phospho-(1D-myo-inositol-3-phosphate) + ATP = a 1,2-diacyl-sn-glycero-3-phospho-(1D-myo-inositol-3,5-bisphosphate) + ADP + H(+)</text>
        <dbReference type="Rhea" id="RHEA:13609"/>
        <dbReference type="ChEBI" id="CHEBI:15378"/>
        <dbReference type="ChEBI" id="CHEBI:30616"/>
        <dbReference type="ChEBI" id="CHEBI:57923"/>
        <dbReference type="ChEBI" id="CHEBI:58088"/>
        <dbReference type="ChEBI" id="CHEBI:456216"/>
        <dbReference type="EC" id="2.7.1.150"/>
    </reaction>
    <physiologicalReaction direction="left-to-right" evidence="13">
        <dbReference type="Rhea" id="RHEA:13610"/>
    </physiologicalReaction>
</comment>
<comment type="subcellular location">
    <subcellularLocation>
        <location evidence="1">Endosome membrane</location>
    </subcellularLocation>
</comment>
<dbReference type="InterPro" id="IPR002498">
    <property type="entry name" value="PInositol-4-P-4/5-kinase_core"/>
</dbReference>
<dbReference type="InterPro" id="IPR013083">
    <property type="entry name" value="Znf_RING/FYVE/PHD"/>
</dbReference>
<dbReference type="PROSITE" id="PS50178">
    <property type="entry name" value="ZF_FYVE"/>
    <property type="match status" value="1"/>
</dbReference>
<dbReference type="SMART" id="SM00049">
    <property type="entry name" value="DEP"/>
    <property type="match status" value="1"/>
</dbReference>
<keyword evidence="5" id="KW-0479">Metal-binding</keyword>